<reference evidence="5" key="1">
    <citation type="submission" date="2015-08" db="EMBL/GenBank/DDBJ databases">
        <title>Transcriptome-Based Identification and Expression Profiles of Chemosensory Genes in German Cockroach, Blattella germanica.</title>
        <authorList>
            <person name="Niu D.-J."/>
        </authorList>
    </citation>
    <scope>NUCLEOTIDE SEQUENCE</scope>
</reference>
<evidence type="ECO:0000256" key="1">
    <source>
        <dbReference type="ARBA" id="ARBA00004613"/>
    </source>
</evidence>
<evidence type="ECO:0000313" key="5">
    <source>
        <dbReference type="EMBL" id="AMA98165.1"/>
    </source>
</evidence>
<comment type="subcellular location">
    <subcellularLocation>
        <location evidence="1">Secreted</location>
    </subcellularLocation>
</comment>
<protein>
    <submittedName>
        <fullName evidence="5">Chemosensory protein</fullName>
    </submittedName>
</protein>
<name>A0A120HTV1_BLAGE</name>
<sequence>MGGRIILLCFLTIISPFYTGATSDYNEISNSWTDANLEKTLSRVRRGLETSQPCCGETFFKSESFLEEMNECQKLKFQGTDEKNIYACLYECAGKKLDLVDEKGFVKQEEFAEFCPEFVEGDKSLQPLVEKIARENLVTGVNNLSKSMRRQYKCNPAMIFAINNLYFMLQLTCPDEFKNNTDECNNHRAEIIKMQNAEKGNKS</sequence>
<evidence type="ECO:0000256" key="3">
    <source>
        <dbReference type="ARBA" id="ARBA00022525"/>
    </source>
</evidence>
<dbReference type="InterPro" id="IPR036728">
    <property type="entry name" value="PBP_GOBP_sf"/>
</dbReference>
<proteinExistence type="evidence at transcript level"/>
<keyword evidence="4" id="KW-0732">Signal</keyword>
<feature type="signal peptide" evidence="4">
    <location>
        <begin position="1"/>
        <end position="21"/>
    </location>
</feature>
<dbReference type="InterPro" id="IPR052295">
    <property type="entry name" value="Odorant-binding_protein"/>
</dbReference>
<comment type="similarity">
    <text evidence="2">Belongs to the PBP/GOBP family.</text>
</comment>
<dbReference type="EMBL" id="KT381674">
    <property type="protein sequence ID" value="AMA98165.1"/>
    <property type="molecule type" value="mRNA"/>
</dbReference>
<dbReference type="SUPFAM" id="SSF47565">
    <property type="entry name" value="Insect pheromone/odorant-binding proteins"/>
    <property type="match status" value="1"/>
</dbReference>
<dbReference type="AlphaFoldDB" id="A0A120HTV1"/>
<keyword evidence="3" id="KW-0964">Secreted</keyword>
<feature type="chain" id="PRO_5007166599" evidence="4">
    <location>
        <begin position="22"/>
        <end position="203"/>
    </location>
</feature>
<dbReference type="PANTHER" id="PTHR21066:SF17">
    <property type="entry name" value="AGAP011368-PA"/>
    <property type="match status" value="1"/>
</dbReference>
<organism evidence="5">
    <name type="scientific">Blattella germanica</name>
    <name type="common">German cockroach</name>
    <name type="synonym">Blatta germanica</name>
    <dbReference type="NCBI Taxonomy" id="6973"/>
    <lineage>
        <taxon>Eukaryota</taxon>
        <taxon>Metazoa</taxon>
        <taxon>Ecdysozoa</taxon>
        <taxon>Arthropoda</taxon>
        <taxon>Hexapoda</taxon>
        <taxon>Insecta</taxon>
        <taxon>Pterygota</taxon>
        <taxon>Neoptera</taxon>
        <taxon>Polyneoptera</taxon>
        <taxon>Dictyoptera</taxon>
        <taxon>Blattodea</taxon>
        <taxon>Blaberoidea</taxon>
        <taxon>Blattellidae</taxon>
        <taxon>Blattella</taxon>
    </lineage>
</organism>
<dbReference type="Gene3D" id="1.10.238.270">
    <property type="match status" value="1"/>
</dbReference>
<evidence type="ECO:0000256" key="2">
    <source>
        <dbReference type="ARBA" id="ARBA00008098"/>
    </source>
</evidence>
<dbReference type="GO" id="GO:0005549">
    <property type="term" value="F:odorant binding"/>
    <property type="evidence" value="ECO:0007669"/>
    <property type="project" value="InterPro"/>
</dbReference>
<dbReference type="GO" id="GO:0005576">
    <property type="term" value="C:extracellular region"/>
    <property type="evidence" value="ECO:0007669"/>
    <property type="project" value="UniProtKB-SubCell"/>
</dbReference>
<accession>A0A120HTV1</accession>
<dbReference type="PANTHER" id="PTHR21066">
    <property type="entry name" value="ODORANT-BINDING PROTEIN 59A-RELATED"/>
    <property type="match status" value="1"/>
</dbReference>
<evidence type="ECO:0000256" key="4">
    <source>
        <dbReference type="SAM" id="SignalP"/>
    </source>
</evidence>